<dbReference type="OrthoDB" id="186871at2759"/>
<dbReference type="AlphaFoldDB" id="A0A2I0TA97"/>
<keyword evidence="2" id="KW-1185">Reference proteome</keyword>
<gene>
    <name evidence="1" type="ORF">llap_18978</name>
</gene>
<reference evidence="2" key="2">
    <citation type="submission" date="2017-12" db="EMBL/GenBank/DDBJ databases">
        <title>Genome sequence of the Bar-tailed Godwit (Limosa lapponica baueri).</title>
        <authorList>
            <person name="Lima N.C.B."/>
            <person name="Parody-Merino A.M."/>
            <person name="Battley P.F."/>
            <person name="Fidler A.E."/>
            <person name="Prosdocimi F."/>
        </authorList>
    </citation>
    <scope>NUCLEOTIDE SEQUENCE [LARGE SCALE GENOMIC DNA]</scope>
</reference>
<reference evidence="2" key="1">
    <citation type="submission" date="2017-11" db="EMBL/GenBank/DDBJ databases">
        <authorList>
            <person name="Lima N.C."/>
            <person name="Parody-Merino A.M."/>
            <person name="Battley P.F."/>
            <person name="Fidler A.E."/>
            <person name="Prosdocimi F."/>
        </authorList>
    </citation>
    <scope>NUCLEOTIDE SEQUENCE [LARGE SCALE GENOMIC DNA]</scope>
</reference>
<dbReference type="Proteomes" id="UP000233556">
    <property type="component" value="Unassembled WGS sequence"/>
</dbReference>
<dbReference type="EMBL" id="KZ514106">
    <property type="protein sequence ID" value="PKU30718.1"/>
    <property type="molecule type" value="Genomic_DNA"/>
</dbReference>
<evidence type="ECO:0000313" key="1">
    <source>
        <dbReference type="EMBL" id="PKU30718.1"/>
    </source>
</evidence>
<protein>
    <submittedName>
        <fullName evidence="1">Uncharacterized protein</fullName>
    </submittedName>
</protein>
<organism evidence="1 2">
    <name type="scientific">Limosa lapponica baueri</name>
    <dbReference type="NCBI Taxonomy" id="1758121"/>
    <lineage>
        <taxon>Eukaryota</taxon>
        <taxon>Metazoa</taxon>
        <taxon>Chordata</taxon>
        <taxon>Craniata</taxon>
        <taxon>Vertebrata</taxon>
        <taxon>Euteleostomi</taxon>
        <taxon>Archelosauria</taxon>
        <taxon>Archosauria</taxon>
        <taxon>Dinosauria</taxon>
        <taxon>Saurischia</taxon>
        <taxon>Theropoda</taxon>
        <taxon>Coelurosauria</taxon>
        <taxon>Aves</taxon>
        <taxon>Neognathae</taxon>
        <taxon>Neoaves</taxon>
        <taxon>Charadriiformes</taxon>
        <taxon>Scolopacidae</taxon>
        <taxon>Limosa</taxon>
    </lineage>
</organism>
<proteinExistence type="predicted"/>
<sequence length="138" mass="15497">MLTGAKGLLGFLDPAFKLLPLLVEKRMPMAPADSLLLPGHYNINNSLIKVSPKGITSCFKSETSRLTRMERFTPEPATCWPQKPTKGAKKTPFREDVPLFMGLKDIRRPTVSPGPTWPVIATGLQELPQRWKRYRALP</sequence>
<accession>A0A2I0TA97</accession>
<evidence type="ECO:0000313" key="2">
    <source>
        <dbReference type="Proteomes" id="UP000233556"/>
    </source>
</evidence>
<name>A0A2I0TA97_LIMLA</name>